<proteinExistence type="predicted"/>
<evidence type="ECO:0000313" key="3">
    <source>
        <dbReference type="Proteomes" id="UP000712600"/>
    </source>
</evidence>
<sequence>MCLSMALLDGDGPLCGSPRRRPTSLCLSSKRKTMKAKRHEEDSPDKGVQCNRGSASPEVTKDEEIFRALGVMC</sequence>
<accession>A0A8S9NVH8</accession>
<feature type="region of interest" description="Disordered" evidence="1">
    <location>
        <begin position="29"/>
        <end position="56"/>
    </location>
</feature>
<dbReference type="EMBL" id="QGKX02001621">
    <property type="protein sequence ID" value="KAF3504919.1"/>
    <property type="molecule type" value="Genomic_DNA"/>
</dbReference>
<organism evidence="2 3">
    <name type="scientific">Brassica cretica</name>
    <name type="common">Mustard</name>
    <dbReference type="NCBI Taxonomy" id="69181"/>
    <lineage>
        <taxon>Eukaryota</taxon>
        <taxon>Viridiplantae</taxon>
        <taxon>Streptophyta</taxon>
        <taxon>Embryophyta</taxon>
        <taxon>Tracheophyta</taxon>
        <taxon>Spermatophyta</taxon>
        <taxon>Magnoliopsida</taxon>
        <taxon>eudicotyledons</taxon>
        <taxon>Gunneridae</taxon>
        <taxon>Pentapetalae</taxon>
        <taxon>rosids</taxon>
        <taxon>malvids</taxon>
        <taxon>Brassicales</taxon>
        <taxon>Brassicaceae</taxon>
        <taxon>Brassiceae</taxon>
        <taxon>Brassica</taxon>
    </lineage>
</organism>
<evidence type="ECO:0000313" key="2">
    <source>
        <dbReference type="EMBL" id="KAF3504919.1"/>
    </source>
</evidence>
<evidence type="ECO:0000256" key="1">
    <source>
        <dbReference type="SAM" id="MobiDB-lite"/>
    </source>
</evidence>
<gene>
    <name evidence="2" type="ORF">F2Q69_00044146</name>
</gene>
<dbReference type="Proteomes" id="UP000712600">
    <property type="component" value="Unassembled WGS sequence"/>
</dbReference>
<comment type="caution">
    <text evidence="2">The sequence shown here is derived from an EMBL/GenBank/DDBJ whole genome shotgun (WGS) entry which is preliminary data.</text>
</comment>
<reference evidence="2" key="1">
    <citation type="submission" date="2019-12" db="EMBL/GenBank/DDBJ databases">
        <title>Genome sequencing and annotation of Brassica cretica.</title>
        <authorList>
            <person name="Studholme D.J."/>
            <person name="Sarris P."/>
        </authorList>
    </citation>
    <scope>NUCLEOTIDE SEQUENCE</scope>
    <source>
        <strain evidence="2">PFS-109/04</strain>
        <tissue evidence="2">Leaf</tissue>
    </source>
</reference>
<name>A0A8S9NVH8_BRACR</name>
<protein>
    <submittedName>
        <fullName evidence="2">Uncharacterized protein</fullName>
    </submittedName>
</protein>
<dbReference type="AlphaFoldDB" id="A0A8S9NVH8"/>